<organism evidence="1 2">
    <name type="scientific">Paenibacillus lentus</name>
    <dbReference type="NCBI Taxonomy" id="1338368"/>
    <lineage>
        <taxon>Bacteria</taxon>
        <taxon>Bacillati</taxon>
        <taxon>Bacillota</taxon>
        <taxon>Bacilli</taxon>
        <taxon>Bacillales</taxon>
        <taxon>Paenibacillaceae</taxon>
        <taxon>Paenibacillus</taxon>
    </lineage>
</organism>
<name>A0A3Q8SDA8_9BACL</name>
<dbReference type="OrthoDB" id="2371262at2"/>
<dbReference type="RefSeq" id="WP_125084182.1">
    <property type="nucleotide sequence ID" value="NZ_CP034248.1"/>
</dbReference>
<dbReference type="Pfam" id="PF10776">
    <property type="entry name" value="DUF2600"/>
    <property type="match status" value="1"/>
</dbReference>
<dbReference type="Proteomes" id="UP000273145">
    <property type="component" value="Chromosome"/>
</dbReference>
<gene>
    <name evidence="1" type="ORF">EIM92_19115</name>
</gene>
<accession>A0A3Q8SDA8</accession>
<evidence type="ECO:0000313" key="1">
    <source>
        <dbReference type="EMBL" id="AZK48016.1"/>
    </source>
</evidence>
<dbReference type="AlphaFoldDB" id="A0A3Q8SDA8"/>
<dbReference type="KEGG" id="plen:EIM92_19115"/>
<dbReference type="EMBL" id="CP034248">
    <property type="protein sequence ID" value="AZK48016.1"/>
    <property type="molecule type" value="Genomic_DNA"/>
</dbReference>
<proteinExistence type="predicted"/>
<sequence>MIELKQSRNQFPKEPIRLMSRVYKFILPDVRKELNGWKKEAGMIPDPELRRQALASIETKEFHCQGGAVYAAANLPKRHILIPLIVAFQTISDYLDNLCDRSTSMDEGDFRLLHQSMLDAIDPQAELTDYYALREEREDGGYLHRLVLTCHEQICKLPGYRAAQPFITELVQLYTDLQVYKHIHPDLREAALLKWWKLHQSRTPQLKWNEFAAATGSTLGVFMLFLSASDEHLNMTSARVIQDAYFPYVCGLHIMLDYLIDQAEDEIGGDLNFCSYYDNKETMLQRIVFMVDEARKDVAVLPASSFHVMIIEGLLALYLSDPKVSEQQEIRGVSKQLMRRSSLMRIFFFINSRWIRKRLKKQVKSFTK</sequence>
<reference evidence="1 2" key="1">
    <citation type="submission" date="2018-11" db="EMBL/GenBank/DDBJ databases">
        <title>Genome sequencing of Paenibacillus lentus DSM25539(T).</title>
        <authorList>
            <person name="Kook J.-K."/>
            <person name="Park S.-N."/>
            <person name="Lim Y.K."/>
        </authorList>
    </citation>
    <scope>NUCLEOTIDE SEQUENCE [LARGE SCALE GENOMIC DNA]</scope>
    <source>
        <strain evidence="1 2">DSM 25539</strain>
    </source>
</reference>
<dbReference type="InterPro" id="IPR019712">
    <property type="entry name" value="YtpB-like"/>
</dbReference>
<protein>
    <submittedName>
        <fullName evidence="1">Tetraprenyl-beta-curcumene synthase family protein</fullName>
    </submittedName>
</protein>
<keyword evidence="2" id="KW-1185">Reference proteome</keyword>
<evidence type="ECO:0000313" key="2">
    <source>
        <dbReference type="Proteomes" id="UP000273145"/>
    </source>
</evidence>